<organism evidence="2 3">
    <name type="scientific">Seiridium unicorne</name>
    <dbReference type="NCBI Taxonomy" id="138068"/>
    <lineage>
        <taxon>Eukaryota</taxon>
        <taxon>Fungi</taxon>
        <taxon>Dikarya</taxon>
        <taxon>Ascomycota</taxon>
        <taxon>Pezizomycotina</taxon>
        <taxon>Sordariomycetes</taxon>
        <taxon>Xylariomycetidae</taxon>
        <taxon>Amphisphaeriales</taxon>
        <taxon>Sporocadaceae</taxon>
        <taxon>Seiridium</taxon>
    </lineage>
</organism>
<protein>
    <submittedName>
        <fullName evidence="2">Uncharacterized protein</fullName>
    </submittedName>
</protein>
<feature type="region of interest" description="Disordered" evidence="1">
    <location>
        <begin position="244"/>
        <end position="264"/>
    </location>
</feature>
<proteinExistence type="predicted"/>
<comment type="caution">
    <text evidence="2">The sequence shown here is derived from an EMBL/GenBank/DDBJ whole genome shotgun (WGS) entry which is preliminary data.</text>
</comment>
<evidence type="ECO:0000256" key="1">
    <source>
        <dbReference type="SAM" id="MobiDB-lite"/>
    </source>
</evidence>
<dbReference type="Proteomes" id="UP001408356">
    <property type="component" value="Unassembled WGS sequence"/>
</dbReference>
<gene>
    <name evidence="2" type="ORF">SUNI508_00867</name>
</gene>
<name>A0ABR2V2P6_9PEZI</name>
<reference evidence="2 3" key="1">
    <citation type="journal article" date="2024" name="J. Plant Pathol.">
        <title>Sequence and assembly of the genome of Seiridium unicorne, isolate CBS 538.82, causal agent of cypress canker disease.</title>
        <authorList>
            <person name="Scali E."/>
            <person name="Rocca G.D."/>
            <person name="Danti R."/>
            <person name="Garbelotto M."/>
            <person name="Barberini S."/>
            <person name="Baroncelli R."/>
            <person name="Emiliani G."/>
        </authorList>
    </citation>
    <scope>NUCLEOTIDE SEQUENCE [LARGE SCALE GENOMIC DNA]</scope>
    <source>
        <strain evidence="2 3">BM-138-508</strain>
    </source>
</reference>
<sequence>MCFVSVFDCARCGHTELRYANICQDAPKCDERKKVSPPDDKIRPGNYVSSSMEGPDGMIWALRRTNGLTVESVLTRLPCKKCTAIVFDHSSSHIIPQPTIPTKDTTEVPTYSRMSVEGIPEAPAASGNDEDKNSLWRLMIFSSRAARSPDEIASKLNWARMGADGPCLAVMFYSQCGHAYDASLSPIWLCSCTEPKRITSHRVSSPSILILSIPKKCCRLRCSHKVWLESAIAPLAIRFQRTRGREKGPPAPYGQFDRLPGKPN</sequence>
<evidence type="ECO:0000313" key="3">
    <source>
        <dbReference type="Proteomes" id="UP001408356"/>
    </source>
</evidence>
<evidence type="ECO:0000313" key="2">
    <source>
        <dbReference type="EMBL" id="KAK9420776.1"/>
    </source>
</evidence>
<accession>A0ABR2V2P6</accession>
<feature type="compositionally biased region" description="Basic and acidic residues" evidence="1">
    <location>
        <begin position="29"/>
        <end position="43"/>
    </location>
</feature>
<keyword evidence="3" id="KW-1185">Reference proteome</keyword>
<dbReference type="EMBL" id="JARVKF010000223">
    <property type="protein sequence ID" value="KAK9420776.1"/>
    <property type="molecule type" value="Genomic_DNA"/>
</dbReference>
<feature type="region of interest" description="Disordered" evidence="1">
    <location>
        <begin position="29"/>
        <end position="48"/>
    </location>
</feature>